<evidence type="ECO:0000256" key="2">
    <source>
        <dbReference type="ARBA" id="ARBA00006601"/>
    </source>
</evidence>
<organism evidence="12 13">
    <name type="scientific">Nocardiopsis flavescens</name>
    <dbReference type="NCBI Taxonomy" id="758803"/>
    <lineage>
        <taxon>Bacteria</taxon>
        <taxon>Bacillati</taxon>
        <taxon>Actinomycetota</taxon>
        <taxon>Actinomycetes</taxon>
        <taxon>Streptosporangiales</taxon>
        <taxon>Nocardiopsidaceae</taxon>
        <taxon>Nocardiopsis</taxon>
    </lineage>
</organism>
<feature type="domain" description="UDP-glucose/GDP-mannose dehydrogenase C-terminal" evidence="11">
    <location>
        <begin position="319"/>
        <end position="420"/>
    </location>
</feature>
<dbReference type="PIRSF" id="PIRSF500134">
    <property type="entry name" value="UDPglc_DH_bac"/>
    <property type="match status" value="1"/>
</dbReference>
<feature type="binding site" evidence="9">
    <location>
        <position position="261"/>
    </location>
    <ligand>
        <name>substrate</name>
    </ligand>
</feature>
<evidence type="ECO:0000256" key="5">
    <source>
        <dbReference type="ARBA" id="ARBA00023027"/>
    </source>
</evidence>
<dbReference type="Gene3D" id="1.20.5.100">
    <property type="entry name" value="Cytochrome c1, transmembrane anchor, C-terminal"/>
    <property type="match status" value="1"/>
</dbReference>
<dbReference type="InterPro" id="IPR014027">
    <property type="entry name" value="UDP-Glc/GDP-Man_DH_C"/>
</dbReference>
<feature type="binding site" evidence="10">
    <location>
        <position position="267"/>
    </location>
    <ligand>
        <name>NAD(+)</name>
        <dbReference type="ChEBI" id="CHEBI:57540"/>
    </ligand>
</feature>
<dbReference type="PANTHER" id="PTHR43750">
    <property type="entry name" value="UDP-GLUCOSE 6-DEHYDROGENASE TUAD"/>
    <property type="match status" value="1"/>
</dbReference>
<dbReference type="EC" id="1.1.1.22" evidence="3 7"/>
<dbReference type="InterPro" id="IPR036291">
    <property type="entry name" value="NAD(P)-bd_dom_sf"/>
</dbReference>
<evidence type="ECO:0000256" key="4">
    <source>
        <dbReference type="ARBA" id="ARBA00023002"/>
    </source>
</evidence>
<evidence type="ECO:0000256" key="8">
    <source>
        <dbReference type="PIRSR" id="PIRSR500134-1"/>
    </source>
</evidence>
<feature type="binding site" evidence="9">
    <location>
        <position position="326"/>
    </location>
    <ligand>
        <name>substrate</name>
    </ligand>
</feature>
<evidence type="ECO:0000259" key="11">
    <source>
        <dbReference type="SMART" id="SM00984"/>
    </source>
</evidence>
<dbReference type="RefSeq" id="WP_073380199.1">
    <property type="nucleotide sequence ID" value="NZ_FQZK01000009.1"/>
</dbReference>
<feature type="active site" description="Nucleophile" evidence="8">
    <location>
        <position position="264"/>
    </location>
</feature>
<dbReference type="InterPro" id="IPR028357">
    <property type="entry name" value="UDPglc_DH_bac"/>
</dbReference>
<dbReference type="InterPro" id="IPR008927">
    <property type="entry name" value="6-PGluconate_DH-like_C_sf"/>
</dbReference>
<dbReference type="Pfam" id="PF03720">
    <property type="entry name" value="UDPG_MGDP_dh_C"/>
    <property type="match status" value="1"/>
</dbReference>
<dbReference type="InterPro" id="IPR036220">
    <property type="entry name" value="UDP-Glc/GDP-Man_DH_C_sf"/>
</dbReference>
<evidence type="ECO:0000313" key="12">
    <source>
        <dbReference type="EMBL" id="SHJ77054.1"/>
    </source>
</evidence>
<dbReference type="SUPFAM" id="SSF51735">
    <property type="entry name" value="NAD(P)-binding Rossmann-fold domains"/>
    <property type="match status" value="1"/>
</dbReference>
<evidence type="ECO:0000256" key="3">
    <source>
        <dbReference type="ARBA" id="ARBA00012954"/>
    </source>
</evidence>
<comment type="catalytic activity">
    <reaction evidence="6 7">
        <text>UDP-alpha-D-glucose + 2 NAD(+) + H2O = UDP-alpha-D-glucuronate + 2 NADH + 3 H(+)</text>
        <dbReference type="Rhea" id="RHEA:23596"/>
        <dbReference type="ChEBI" id="CHEBI:15377"/>
        <dbReference type="ChEBI" id="CHEBI:15378"/>
        <dbReference type="ChEBI" id="CHEBI:57540"/>
        <dbReference type="ChEBI" id="CHEBI:57945"/>
        <dbReference type="ChEBI" id="CHEBI:58052"/>
        <dbReference type="ChEBI" id="CHEBI:58885"/>
        <dbReference type="EC" id="1.1.1.22"/>
    </reaction>
</comment>
<proteinExistence type="inferred from homology"/>
<accession>A0A1M6M0W5</accession>
<evidence type="ECO:0000256" key="9">
    <source>
        <dbReference type="PIRSR" id="PIRSR500134-2"/>
    </source>
</evidence>
<name>A0A1M6M0W5_9ACTN</name>
<dbReference type="GO" id="GO:0006065">
    <property type="term" value="P:UDP-glucuronate biosynthetic process"/>
    <property type="evidence" value="ECO:0007669"/>
    <property type="project" value="UniProtKB-UniPathway"/>
</dbReference>
<keyword evidence="5 7" id="KW-0520">NAD</keyword>
<dbReference type="SUPFAM" id="SSF48179">
    <property type="entry name" value="6-phosphogluconate dehydrogenase C-terminal domain-like"/>
    <property type="match status" value="1"/>
</dbReference>
<dbReference type="Gene3D" id="3.40.50.720">
    <property type="entry name" value="NAD(P)-binding Rossmann-like Domain"/>
    <property type="match status" value="2"/>
</dbReference>
<protein>
    <recommendedName>
        <fullName evidence="3 7">UDP-glucose 6-dehydrogenase</fullName>
        <ecNumber evidence="3 7">1.1.1.22</ecNumber>
    </recommendedName>
</protein>
<dbReference type="PIRSF" id="PIRSF000124">
    <property type="entry name" value="UDPglc_GDPman_dh"/>
    <property type="match status" value="1"/>
</dbReference>
<gene>
    <name evidence="12" type="ORF">SAMN05421803_109136</name>
</gene>
<dbReference type="PANTHER" id="PTHR43750:SF3">
    <property type="entry name" value="UDP-GLUCOSE 6-DEHYDROGENASE TUAD"/>
    <property type="match status" value="1"/>
</dbReference>
<dbReference type="InterPro" id="IPR017476">
    <property type="entry name" value="UDP-Glc/GDP-Man"/>
</dbReference>
<dbReference type="SUPFAM" id="SSF52413">
    <property type="entry name" value="UDP-glucose/GDP-mannose dehydrogenase C-terminal domain"/>
    <property type="match status" value="1"/>
</dbReference>
<feature type="binding site" evidence="10">
    <location>
        <position position="30"/>
    </location>
    <ligand>
        <name>NAD(+)</name>
        <dbReference type="ChEBI" id="CHEBI:57540"/>
    </ligand>
</feature>
<feature type="binding site" evidence="9">
    <location>
        <begin position="153"/>
        <end position="156"/>
    </location>
    <ligand>
        <name>substrate</name>
    </ligand>
</feature>
<comment type="similarity">
    <text evidence="2 7">Belongs to the UDP-glucose/GDP-mannose dehydrogenase family.</text>
</comment>
<evidence type="ECO:0000256" key="10">
    <source>
        <dbReference type="PIRSR" id="PIRSR500134-3"/>
    </source>
</evidence>
<sequence length="439" mass="45879">MRVSVIGCGHLGAVHAACLAETGSEVIGIDVDRAKVDTLAAGRSPFHEPGLDDLLARNIAAGRLRFTTDHGEAAAFADVHFICVGTPQLDDSGAADLSHVTAALEELGPRLERPVVVIGKSTVPVGTTAALSETLRALAPAGDGVELGWSPEFLREGFGVPDTLRPDRIVLGTDSPRVEEVMREVCVPQILAGVPFLVTDPATAELAKASANAFLATKISFINAVAELAEATGADVHRLAAAIGHDVRIGAAGLRPGIGYGGGCLPKDVRALRTIAAGYGAETLSGLLDAVETTNEARRLWVIEAAEQMCGPLTGVRAAVLGAAFKPGTDDIRDSPALDIASRLQNRGARVTVYDPEAMDNARAVHPELAFAASAAEAVTDAEVVLHLTEWPEFRDADPKQLGKAVRARRLIDGRGGLDHARWETAGWEVAVLGRGPSE</sequence>
<dbReference type="AlphaFoldDB" id="A0A1M6M0W5"/>
<keyword evidence="13" id="KW-1185">Reference proteome</keyword>
<feature type="binding site" evidence="10">
    <location>
        <position position="35"/>
    </location>
    <ligand>
        <name>NAD(+)</name>
        <dbReference type="ChEBI" id="CHEBI:57540"/>
    </ligand>
</feature>
<evidence type="ECO:0000256" key="1">
    <source>
        <dbReference type="ARBA" id="ARBA00004701"/>
    </source>
</evidence>
<evidence type="ECO:0000256" key="6">
    <source>
        <dbReference type="ARBA" id="ARBA00047473"/>
    </source>
</evidence>
<dbReference type="EMBL" id="FQZK01000009">
    <property type="protein sequence ID" value="SHJ77054.1"/>
    <property type="molecule type" value="Genomic_DNA"/>
</dbReference>
<dbReference type="NCBIfam" id="TIGR03026">
    <property type="entry name" value="NDP-sugDHase"/>
    <property type="match status" value="1"/>
</dbReference>
<feature type="binding site" evidence="10">
    <location>
        <position position="156"/>
    </location>
    <ligand>
        <name>NAD(+)</name>
        <dbReference type="ChEBI" id="CHEBI:57540"/>
    </ligand>
</feature>
<reference evidence="12" key="1">
    <citation type="submission" date="2016-11" db="EMBL/GenBank/DDBJ databases">
        <authorList>
            <person name="Jaros S."/>
            <person name="Januszkiewicz K."/>
            <person name="Wedrychowicz H."/>
        </authorList>
    </citation>
    <scope>NUCLEOTIDE SEQUENCE [LARGE SCALE GENOMIC DNA]</scope>
    <source>
        <strain evidence="12">CGMCC 4.5723</strain>
    </source>
</reference>
<dbReference type="GO" id="GO:0000271">
    <property type="term" value="P:polysaccharide biosynthetic process"/>
    <property type="evidence" value="ECO:0007669"/>
    <property type="project" value="InterPro"/>
</dbReference>
<feature type="binding site" evidence="9">
    <location>
        <position position="208"/>
    </location>
    <ligand>
        <name>substrate</name>
    </ligand>
</feature>
<dbReference type="InterPro" id="IPR014026">
    <property type="entry name" value="UDP-Glc/GDP-Man_DH_dimer"/>
</dbReference>
<feature type="binding site" evidence="10">
    <location>
        <position position="86"/>
    </location>
    <ligand>
        <name>NAD(+)</name>
        <dbReference type="ChEBI" id="CHEBI:57540"/>
    </ligand>
</feature>
<dbReference type="UniPathway" id="UPA00038">
    <property type="reaction ID" value="UER00491"/>
</dbReference>
<dbReference type="Pfam" id="PF03721">
    <property type="entry name" value="UDPG_MGDP_dh_N"/>
    <property type="match status" value="1"/>
</dbReference>
<dbReference type="InterPro" id="IPR001732">
    <property type="entry name" value="UDP-Glc/GDP-Man_DH_N"/>
</dbReference>
<evidence type="ECO:0000256" key="7">
    <source>
        <dbReference type="PIRNR" id="PIRNR000124"/>
    </source>
</evidence>
<dbReference type="SMART" id="SM00984">
    <property type="entry name" value="UDPG_MGDP_dh_C"/>
    <property type="match status" value="1"/>
</dbReference>
<dbReference type="GO" id="GO:0003979">
    <property type="term" value="F:UDP-glucose 6-dehydrogenase activity"/>
    <property type="evidence" value="ECO:0007669"/>
    <property type="project" value="UniProtKB-EC"/>
</dbReference>
<feature type="binding site" evidence="10">
    <location>
        <position position="122"/>
    </location>
    <ligand>
        <name>NAD(+)</name>
        <dbReference type="ChEBI" id="CHEBI:57540"/>
    </ligand>
</feature>
<dbReference type="Pfam" id="PF00984">
    <property type="entry name" value="UDPG_MGDP_dh"/>
    <property type="match status" value="1"/>
</dbReference>
<keyword evidence="4 7" id="KW-0560">Oxidoreductase</keyword>
<dbReference type="OrthoDB" id="5193947at2"/>
<comment type="pathway">
    <text evidence="1">Nucleotide-sugar biosynthesis; UDP-alpha-D-glucuronate biosynthesis; UDP-alpha-D-glucuronate from UDP-alpha-D-glucose: step 1/1.</text>
</comment>
<feature type="binding site" evidence="10">
    <location>
        <position position="333"/>
    </location>
    <ligand>
        <name>NAD(+)</name>
        <dbReference type="ChEBI" id="CHEBI:57540"/>
    </ligand>
</feature>
<dbReference type="GO" id="GO:0051287">
    <property type="term" value="F:NAD binding"/>
    <property type="evidence" value="ECO:0007669"/>
    <property type="project" value="InterPro"/>
</dbReference>
<evidence type="ECO:0000313" key="13">
    <source>
        <dbReference type="Proteomes" id="UP000184452"/>
    </source>
</evidence>
<dbReference type="Proteomes" id="UP000184452">
    <property type="component" value="Unassembled WGS sequence"/>
</dbReference>
<dbReference type="STRING" id="758803.SAMN05421803_109136"/>